<name>A0A1V1HZS0_9FIRM</name>
<reference evidence="1 2" key="1">
    <citation type="submission" date="2014-04" db="EMBL/GenBank/DDBJ databases">
        <authorList>
            <person name="Hornung B.V."/>
        </authorList>
    </citation>
    <scope>NUCLEOTIDE SEQUENCE [LARGE SCALE GENOMIC DNA]</scope>
    <source>
        <strain evidence="1 2">CRIB</strain>
    </source>
</reference>
<dbReference type="EMBL" id="LN555523">
    <property type="protein sequence ID" value="CED93478.1"/>
    <property type="molecule type" value="Genomic_DNA"/>
</dbReference>
<gene>
    <name evidence="1" type="ORF">CRIB_726</name>
</gene>
<dbReference type="KEGG" id="ril:CRIB_726"/>
<sequence>MGLKKRYLAIIPILGIISILSIKDPKTTMTNLDDLTVRTNENGQTYGSNLAIESHSMDENGNPDDLDLILVEADNGKTGYVYKEDFYDISNQPKNPEEAVAYMEKLEKSGDRVISVYKKDGKNVIGSYKIGSK</sequence>
<dbReference type="GeneID" id="82204906"/>
<keyword evidence="2" id="KW-1185">Reference proteome</keyword>
<proteinExistence type="predicted"/>
<evidence type="ECO:0000313" key="1">
    <source>
        <dbReference type="EMBL" id="CED93478.1"/>
    </source>
</evidence>
<dbReference type="AlphaFoldDB" id="A0A1V1HZS0"/>
<accession>A0A1V1HZS0</accession>
<evidence type="ECO:0000313" key="2">
    <source>
        <dbReference type="Proteomes" id="UP000245622"/>
    </source>
</evidence>
<dbReference type="Proteomes" id="UP000245622">
    <property type="component" value="Chromosome 1"/>
</dbReference>
<dbReference type="RefSeq" id="WP_180703188.1">
    <property type="nucleotide sequence ID" value="NZ_CAJUCR010000001.1"/>
</dbReference>
<organism evidence="1 2">
    <name type="scientific">Romboutsia ilealis</name>
    <dbReference type="NCBI Taxonomy" id="1115758"/>
    <lineage>
        <taxon>Bacteria</taxon>
        <taxon>Bacillati</taxon>
        <taxon>Bacillota</taxon>
        <taxon>Clostridia</taxon>
        <taxon>Peptostreptococcales</taxon>
        <taxon>Peptostreptococcaceae</taxon>
        <taxon>Romboutsia</taxon>
    </lineage>
</organism>
<protein>
    <submittedName>
        <fullName evidence="1">Uncharacterized protein</fullName>
    </submittedName>
</protein>